<dbReference type="EMBL" id="UYSL01020868">
    <property type="protein sequence ID" value="VDL76406.1"/>
    <property type="molecule type" value="Genomic_DNA"/>
</dbReference>
<keyword evidence="1" id="KW-1133">Transmembrane helix</keyword>
<keyword evidence="3" id="KW-1185">Reference proteome</keyword>
<dbReference type="AlphaFoldDB" id="A0A0N4Y957"/>
<reference evidence="2 3" key="2">
    <citation type="submission" date="2018-11" db="EMBL/GenBank/DDBJ databases">
        <authorList>
            <consortium name="Pathogen Informatics"/>
        </authorList>
    </citation>
    <scope>NUCLEOTIDE SEQUENCE [LARGE SCALE GENOMIC DNA]</scope>
</reference>
<name>A0A0N4Y957_NIPBR</name>
<keyword evidence="1" id="KW-0812">Transmembrane</keyword>
<feature type="transmembrane region" description="Helical" evidence="1">
    <location>
        <begin position="31"/>
        <end position="54"/>
    </location>
</feature>
<evidence type="ECO:0000313" key="2">
    <source>
        <dbReference type="EMBL" id="VDL76406.1"/>
    </source>
</evidence>
<protein>
    <submittedName>
        <fullName evidence="4">Transposase</fullName>
    </submittedName>
</protein>
<sequence length="115" mass="12861">MHVAIEHWKNAIPDLALRLRIMVDQARNCGLIALVSICQALYAFISCSWFKVLLRIPDNWSRYKAAVRTVGNNPYYGYNRNLGTAASTGYKTLAWVSKELPIRSGAAPTLKDYAG</sequence>
<accession>A0A0N4Y957</accession>
<proteinExistence type="predicted"/>
<evidence type="ECO:0000256" key="1">
    <source>
        <dbReference type="SAM" id="Phobius"/>
    </source>
</evidence>
<keyword evidence="1" id="KW-0472">Membrane</keyword>
<organism evidence="4">
    <name type="scientific">Nippostrongylus brasiliensis</name>
    <name type="common">Rat hookworm</name>
    <dbReference type="NCBI Taxonomy" id="27835"/>
    <lineage>
        <taxon>Eukaryota</taxon>
        <taxon>Metazoa</taxon>
        <taxon>Ecdysozoa</taxon>
        <taxon>Nematoda</taxon>
        <taxon>Chromadorea</taxon>
        <taxon>Rhabditida</taxon>
        <taxon>Rhabditina</taxon>
        <taxon>Rhabditomorpha</taxon>
        <taxon>Strongyloidea</taxon>
        <taxon>Heligmosomidae</taxon>
        <taxon>Nippostrongylus</taxon>
    </lineage>
</organism>
<reference evidence="4" key="1">
    <citation type="submission" date="2017-02" db="UniProtKB">
        <authorList>
            <consortium name="WormBaseParasite"/>
        </authorList>
    </citation>
    <scope>IDENTIFICATION</scope>
</reference>
<evidence type="ECO:0000313" key="3">
    <source>
        <dbReference type="Proteomes" id="UP000271162"/>
    </source>
</evidence>
<evidence type="ECO:0000313" key="4">
    <source>
        <dbReference type="WBParaSite" id="NBR_0001281601-mRNA-1"/>
    </source>
</evidence>
<dbReference type="Proteomes" id="UP000271162">
    <property type="component" value="Unassembled WGS sequence"/>
</dbReference>
<gene>
    <name evidence="2" type="ORF">NBR_LOCUS12817</name>
</gene>
<dbReference type="WBParaSite" id="NBR_0001281601-mRNA-1">
    <property type="protein sequence ID" value="NBR_0001281601-mRNA-1"/>
    <property type="gene ID" value="NBR_0001281601"/>
</dbReference>